<keyword evidence="4" id="KW-1185">Reference proteome</keyword>
<evidence type="ECO:0000313" key="4">
    <source>
        <dbReference type="Proteomes" id="UP000593892"/>
    </source>
</evidence>
<dbReference type="Proteomes" id="UP000593892">
    <property type="component" value="Chromosome"/>
</dbReference>
<gene>
    <name evidence="3" type="ORF">IRI77_25375</name>
</gene>
<keyword evidence="2" id="KW-0472">Membrane</keyword>
<protein>
    <submittedName>
        <fullName evidence="3">Uncharacterized protein</fullName>
    </submittedName>
</protein>
<proteinExistence type="predicted"/>
<keyword evidence="2" id="KW-1133">Transmembrane helix</keyword>
<feature type="region of interest" description="Disordered" evidence="1">
    <location>
        <begin position="78"/>
        <end position="106"/>
    </location>
</feature>
<dbReference type="EMBL" id="CP063849">
    <property type="protein sequence ID" value="QOY86122.1"/>
    <property type="molecule type" value="Genomic_DNA"/>
</dbReference>
<evidence type="ECO:0000313" key="3">
    <source>
        <dbReference type="EMBL" id="QOY86122.1"/>
    </source>
</evidence>
<dbReference type="AlphaFoldDB" id="A0A7S7SHN6"/>
<evidence type="ECO:0000256" key="1">
    <source>
        <dbReference type="SAM" id="MobiDB-lite"/>
    </source>
</evidence>
<feature type="transmembrane region" description="Helical" evidence="2">
    <location>
        <begin position="47"/>
        <end position="65"/>
    </location>
</feature>
<sequence>MSGENDNLQTALKTLAGETSGAQASAHVRDALRAELRSRARRRRISTWWPAAAAAALIIGIWLGMPRKAVQHQPPLVAVTDPEPAQPRAPEIGTDREISQPAPTPAVTRATAAYARPPRVRQTPEPAEEQPVSGTVRPLTPWYFYTGLPVSTRGQVVRIRVSNETAAQFGIVAESNAVPAQVFIGDDGVARAIRFIR</sequence>
<reference evidence="3 4" key="1">
    <citation type="submission" date="2020-10" db="EMBL/GenBank/DDBJ databases">
        <title>Complete genome sequence of Paludibaculum fermentans P105T, a facultatively anaerobic acidobacterium capable of dissimilatory Fe(III) reduction.</title>
        <authorList>
            <person name="Dedysh S.N."/>
            <person name="Beletsky A.V."/>
            <person name="Kulichevskaya I.S."/>
            <person name="Mardanov A.V."/>
            <person name="Ravin N.V."/>
        </authorList>
    </citation>
    <scope>NUCLEOTIDE SEQUENCE [LARGE SCALE GENOMIC DNA]</scope>
    <source>
        <strain evidence="3 4">P105</strain>
    </source>
</reference>
<dbReference type="KEGG" id="pfer:IRI77_25375"/>
<evidence type="ECO:0000256" key="2">
    <source>
        <dbReference type="SAM" id="Phobius"/>
    </source>
</evidence>
<name>A0A7S7SHN6_PALFE</name>
<keyword evidence="2" id="KW-0812">Transmembrane</keyword>
<organism evidence="3 4">
    <name type="scientific">Paludibaculum fermentans</name>
    <dbReference type="NCBI Taxonomy" id="1473598"/>
    <lineage>
        <taxon>Bacteria</taxon>
        <taxon>Pseudomonadati</taxon>
        <taxon>Acidobacteriota</taxon>
        <taxon>Terriglobia</taxon>
        <taxon>Bryobacterales</taxon>
        <taxon>Bryobacteraceae</taxon>
        <taxon>Paludibaculum</taxon>
    </lineage>
</organism>
<accession>A0A7S7SHN6</accession>
<dbReference type="RefSeq" id="WP_194447791.1">
    <property type="nucleotide sequence ID" value="NZ_CP063849.1"/>
</dbReference>